<evidence type="ECO:0000313" key="3">
    <source>
        <dbReference type="Proteomes" id="UP000186098"/>
    </source>
</evidence>
<feature type="transmembrane region" description="Helical" evidence="1">
    <location>
        <begin position="6"/>
        <end position="27"/>
    </location>
</feature>
<gene>
    <name evidence="2" type="ORF">SAMN05421795_101541</name>
</gene>
<keyword evidence="1" id="KW-1133">Transmembrane helix</keyword>
<reference evidence="3" key="1">
    <citation type="submission" date="2017-01" db="EMBL/GenBank/DDBJ databases">
        <authorList>
            <person name="Varghese N."/>
            <person name="Submissions S."/>
        </authorList>
    </citation>
    <scope>NUCLEOTIDE SEQUENCE [LARGE SCALE GENOMIC DNA]</scope>
    <source>
        <strain evidence="3">DSM 18714</strain>
    </source>
</reference>
<dbReference type="RefSeq" id="WP_076363345.1">
    <property type="nucleotide sequence ID" value="NZ_FTOM01000001.1"/>
</dbReference>
<dbReference type="AlphaFoldDB" id="A0A1N7K2B4"/>
<evidence type="ECO:0000256" key="1">
    <source>
        <dbReference type="SAM" id="Phobius"/>
    </source>
</evidence>
<name>A0A1N7K2B4_9RHOB</name>
<proteinExistence type="predicted"/>
<keyword evidence="1" id="KW-0812">Transmembrane</keyword>
<dbReference type="EMBL" id="FTOM01000001">
    <property type="protein sequence ID" value="SIS55574.1"/>
    <property type="molecule type" value="Genomic_DNA"/>
</dbReference>
<dbReference type="OrthoDB" id="7632202at2"/>
<dbReference type="STRING" id="407234.SAMN05421795_101541"/>
<evidence type="ECO:0000313" key="2">
    <source>
        <dbReference type="EMBL" id="SIS55574.1"/>
    </source>
</evidence>
<protein>
    <submittedName>
        <fullName evidence="2">Uncharacterized protein</fullName>
    </submittedName>
</protein>
<accession>A0A1N7K2B4</accession>
<sequence length="93" mass="10656">MLFGLLRGAALALLVSTLVYLAVSAYVRSLRRQKLEQDWDVAYRPGENPEGRAEFIARGMRAFRKSLAYRLLWLIYAVPLAFAVVTVWVMNHQ</sequence>
<keyword evidence="1" id="KW-0472">Membrane</keyword>
<dbReference type="Proteomes" id="UP000186098">
    <property type="component" value="Unassembled WGS sequence"/>
</dbReference>
<feature type="transmembrane region" description="Helical" evidence="1">
    <location>
        <begin position="67"/>
        <end position="90"/>
    </location>
</feature>
<keyword evidence="3" id="KW-1185">Reference proteome</keyword>
<organism evidence="2 3">
    <name type="scientific">Phaeovulum vinaykumarii</name>
    <dbReference type="NCBI Taxonomy" id="407234"/>
    <lineage>
        <taxon>Bacteria</taxon>
        <taxon>Pseudomonadati</taxon>
        <taxon>Pseudomonadota</taxon>
        <taxon>Alphaproteobacteria</taxon>
        <taxon>Rhodobacterales</taxon>
        <taxon>Paracoccaceae</taxon>
        <taxon>Phaeovulum</taxon>
    </lineage>
</organism>